<sequence length="110" mass="12597">MFSPRLGLVADKVVADKAVVHCELSEKRPRAEQTSLLLTPRRRSTRNALAISSAARGLTLHQYYNDSLTTLMTRRDTLREGVSREVYQRQPKTREVSRHLGRSVRSLLYC</sequence>
<keyword evidence="2" id="KW-1185">Reference proteome</keyword>
<reference evidence="1" key="1">
    <citation type="journal article" date="2018" name="Genome Biol. Evol.">
        <title>Genomics and development of Lentinus tigrinus, a white-rot wood-decaying mushroom with dimorphic fruiting bodies.</title>
        <authorList>
            <person name="Wu B."/>
            <person name="Xu Z."/>
            <person name="Knudson A."/>
            <person name="Carlson A."/>
            <person name="Chen N."/>
            <person name="Kovaka S."/>
            <person name="LaButti K."/>
            <person name="Lipzen A."/>
            <person name="Pennachio C."/>
            <person name="Riley R."/>
            <person name="Schakwitz W."/>
            <person name="Umezawa K."/>
            <person name="Ohm R.A."/>
            <person name="Grigoriev I.V."/>
            <person name="Nagy L.G."/>
            <person name="Gibbons J."/>
            <person name="Hibbett D."/>
        </authorList>
    </citation>
    <scope>NUCLEOTIDE SEQUENCE [LARGE SCALE GENOMIC DNA]</scope>
    <source>
        <strain evidence="1">ALCF2SS1-6</strain>
    </source>
</reference>
<gene>
    <name evidence="1" type="ORF">L227DRAFT_156585</name>
</gene>
<organism evidence="1 2">
    <name type="scientific">Lentinus tigrinus ALCF2SS1-6</name>
    <dbReference type="NCBI Taxonomy" id="1328759"/>
    <lineage>
        <taxon>Eukaryota</taxon>
        <taxon>Fungi</taxon>
        <taxon>Dikarya</taxon>
        <taxon>Basidiomycota</taxon>
        <taxon>Agaricomycotina</taxon>
        <taxon>Agaricomycetes</taxon>
        <taxon>Polyporales</taxon>
        <taxon>Polyporaceae</taxon>
        <taxon>Lentinus</taxon>
    </lineage>
</organism>
<name>A0A5C2SEG6_9APHY</name>
<evidence type="ECO:0000313" key="1">
    <source>
        <dbReference type="EMBL" id="RPD59716.1"/>
    </source>
</evidence>
<accession>A0A5C2SEG6</accession>
<dbReference type="Proteomes" id="UP000313359">
    <property type="component" value="Unassembled WGS sequence"/>
</dbReference>
<dbReference type="EMBL" id="ML122269">
    <property type="protein sequence ID" value="RPD59716.1"/>
    <property type="molecule type" value="Genomic_DNA"/>
</dbReference>
<protein>
    <submittedName>
        <fullName evidence="1">Uncharacterized protein</fullName>
    </submittedName>
</protein>
<proteinExistence type="predicted"/>
<dbReference type="AlphaFoldDB" id="A0A5C2SEG6"/>
<evidence type="ECO:0000313" key="2">
    <source>
        <dbReference type="Proteomes" id="UP000313359"/>
    </source>
</evidence>